<evidence type="ECO:0000313" key="4">
    <source>
        <dbReference type="Proteomes" id="UP000238701"/>
    </source>
</evidence>
<dbReference type="Proteomes" id="UP000238701">
    <property type="component" value="Unassembled WGS sequence"/>
</dbReference>
<protein>
    <recommendedName>
        <fullName evidence="2">CAAX prenyl protease 2/Lysostaphin resistance protein A-like domain-containing protein</fullName>
    </recommendedName>
</protein>
<evidence type="ECO:0000259" key="2">
    <source>
        <dbReference type="Pfam" id="PF02517"/>
    </source>
</evidence>
<feature type="transmembrane region" description="Helical" evidence="1">
    <location>
        <begin position="240"/>
        <end position="257"/>
    </location>
</feature>
<proteinExistence type="predicted"/>
<feature type="transmembrane region" description="Helical" evidence="1">
    <location>
        <begin position="180"/>
        <end position="197"/>
    </location>
</feature>
<dbReference type="Pfam" id="PF02517">
    <property type="entry name" value="Rce1-like"/>
    <property type="match status" value="1"/>
</dbReference>
<feature type="transmembrane region" description="Helical" evidence="1">
    <location>
        <begin position="71"/>
        <end position="92"/>
    </location>
</feature>
<dbReference type="InterPro" id="IPR003675">
    <property type="entry name" value="Rce1/LyrA-like_dom"/>
</dbReference>
<accession>A0A2U3K4V8</accession>
<keyword evidence="1" id="KW-0812">Transmembrane</keyword>
<feature type="domain" description="CAAX prenyl protease 2/Lysostaphin resistance protein A-like" evidence="2">
    <location>
        <begin position="182"/>
        <end position="276"/>
    </location>
</feature>
<evidence type="ECO:0000256" key="1">
    <source>
        <dbReference type="SAM" id="Phobius"/>
    </source>
</evidence>
<dbReference type="AlphaFoldDB" id="A0A2U3K4V8"/>
<dbReference type="OrthoDB" id="1437285at2"/>
<dbReference type="EMBL" id="OMOD01000037">
    <property type="protein sequence ID" value="SPF34580.1"/>
    <property type="molecule type" value="Genomic_DNA"/>
</dbReference>
<evidence type="ECO:0000313" key="3">
    <source>
        <dbReference type="EMBL" id="SPF34580.1"/>
    </source>
</evidence>
<keyword evidence="1" id="KW-0472">Membrane</keyword>
<dbReference type="GO" id="GO:0004175">
    <property type="term" value="F:endopeptidase activity"/>
    <property type="evidence" value="ECO:0007669"/>
    <property type="project" value="UniProtKB-ARBA"/>
</dbReference>
<keyword evidence="1" id="KW-1133">Transmembrane helix</keyword>
<sequence>MNVEKPSLIRPKVADRILPLFIFLICSLLLFEPPFFAFNSTSKRFQIVTFLGLPLLFSALAVLARKSRRFIAYWPAFCSFIVVSVSFLLMWLLDDFPRRWLGFDPKEPSGRAVIKVTDAVILLLTVVVLGKLLQIDFDSIYLRKGTRPYLGLAIGFAGFALMAVFAVVEAHSMGITNRSTLGWLPWILSFVLANGFFEELMSRGLFLRKFEPLLGARLANLLTGFVFAVGHAGVTYSEDVLVFVAITFVFALIWGYLMQKTGSLWGSALFHAGADTLIMIGIFAGVKT</sequence>
<name>A0A2U3K4V8_9BACT</name>
<feature type="transmembrane region" description="Helical" evidence="1">
    <location>
        <begin position="112"/>
        <end position="129"/>
    </location>
</feature>
<gene>
    <name evidence="3" type="ORF">SBA1_1310001</name>
</gene>
<feature type="transmembrane region" description="Helical" evidence="1">
    <location>
        <begin position="218"/>
        <end position="234"/>
    </location>
</feature>
<reference evidence="4" key="1">
    <citation type="submission" date="2018-02" db="EMBL/GenBank/DDBJ databases">
        <authorList>
            <person name="Hausmann B."/>
        </authorList>
    </citation>
    <scope>NUCLEOTIDE SEQUENCE [LARGE SCALE GENOMIC DNA]</scope>
    <source>
        <strain evidence="4">Peat soil MAG SbA1</strain>
    </source>
</reference>
<organism evidence="3 4">
    <name type="scientific">Candidatus Sulfotelmatobacter kueseliae</name>
    <dbReference type="NCBI Taxonomy" id="2042962"/>
    <lineage>
        <taxon>Bacteria</taxon>
        <taxon>Pseudomonadati</taxon>
        <taxon>Acidobacteriota</taxon>
        <taxon>Terriglobia</taxon>
        <taxon>Terriglobales</taxon>
        <taxon>Candidatus Korobacteraceae</taxon>
        <taxon>Candidatus Sulfotelmatobacter</taxon>
    </lineage>
</organism>
<feature type="transmembrane region" description="Helical" evidence="1">
    <location>
        <begin position="264"/>
        <end position="286"/>
    </location>
</feature>
<dbReference type="GO" id="GO:0080120">
    <property type="term" value="P:CAAX-box protein maturation"/>
    <property type="evidence" value="ECO:0007669"/>
    <property type="project" value="UniProtKB-ARBA"/>
</dbReference>
<feature type="transmembrane region" description="Helical" evidence="1">
    <location>
        <begin position="20"/>
        <end position="38"/>
    </location>
</feature>
<feature type="transmembrane region" description="Helical" evidence="1">
    <location>
        <begin position="44"/>
        <end position="64"/>
    </location>
</feature>
<feature type="transmembrane region" description="Helical" evidence="1">
    <location>
        <begin position="149"/>
        <end position="168"/>
    </location>
</feature>